<keyword evidence="5" id="KW-0234">DNA repair</keyword>
<proteinExistence type="predicted"/>
<organism evidence="8 9">
    <name type="scientific">Potamilus streckersoni</name>
    <dbReference type="NCBI Taxonomy" id="2493646"/>
    <lineage>
        <taxon>Eukaryota</taxon>
        <taxon>Metazoa</taxon>
        <taxon>Spiralia</taxon>
        <taxon>Lophotrochozoa</taxon>
        <taxon>Mollusca</taxon>
        <taxon>Bivalvia</taxon>
        <taxon>Autobranchia</taxon>
        <taxon>Heteroconchia</taxon>
        <taxon>Palaeoheterodonta</taxon>
        <taxon>Unionida</taxon>
        <taxon>Unionoidea</taxon>
        <taxon>Unionidae</taxon>
        <taxon>Ambleminae</taxon>
        <taxon>Lampsilini</taxon>
        <taxon>Potamilus</taxon>
    </lineage>
</organism>
<feature type="region of interest" description="Disordered" evidence="6">
    <location>
        <begin position="34"/>
        <end position="111"/>
    </location>
</feature>
<dbReference type="Gene3D" id="3.30.1490.70">
    <property type="match status" value="1"/>
</dbReference>
<comment type="cofactor">
    <cofactor evidence="1">
        <name>a divalent metal cation</name>
        <dbReference type="ChEBI" id="CHEBI:60240"/>
    </cofactor>
</comment>
<dbReference type="SUPFAM" id="SSF50249">
    <property type="entry name" value="Nucleic acid-binding proteins"/>
    <property type="match status" value="1"/>
</dbReference>
<dbReference type="PANTHER" id="PTHR47810:SF1">
    <property type="entry name" value="DNA LIGASE B"/>
    <property type="match status" value="1"/>
</dbReference>
<reference evidence="8" key="3">
    <citation type="submission" date="2023-05" db="EMBL/GenBank/DDBJ databases">
        <authorList>
            <person name="Smith C.H."/>
        </authorList>
    </citation>
    <scope>NUCLEOTIDE SEQUENCE</scope>
    <source>
        <strain evidence="8">CHS0354</strain>
        <tissue evidence="8">Mantle</tissue>
    </source>
</reference>
<dbReference type="Proteomes" id="UP001195483">
    <property type="component" value="Unassembled WGS sequence"/>
</dbReference>
<dbReference type="SUPFAM" id="SSF56091">
    <property type="entry name" value="DNA ligase/mRNA capping enzyme, catalytic domain"/>
    <property type="match status" value="1"/>
</dbReference>
<feature type="region of interest" description="Disordered" evidence="6">
    <location>
        <begin position="135"/>
        <end position="167"/>
    </location>
</feature>
<dbReference type="GO" id="GO:0006310">
    <property type="term" value="P:DNA recombination"/>
    <property type="evidence" value="ECO:0007669"/>
    <property type="project" value="InterPro"/>
</dbReference>
<dbReference type="Pfam" id="PF14743">
    <property type="entry name" value="DNA_ligase_OB_2"/>
    <property type="match status" value="1"/>
</dbReference>
<feature type="compositionally biased region" description="Basic and acidic residues" evidence="6">
    <location>
        <begin position="88"/>
        <end position="104"/>
    </location>
</feature>
<dbReference type="InterPro" id="IPR012310">
    <property type="entry name" value="DNA_ligase_ATP-dep_cent"/>
</dbReference>
<dbReference type="CDD" id="cd08041">
    <property type="entry name" value="OBF_kDNA_ligase_like"/>
    <property type="match status" value="1"/>
</dbReference>
<dbReference type="PANTHER" id="PTHR47810">
    <property type="entry name" value="DNA LIGASE"/>
    <property type="match status" value="1"/>
</dbReference>
<feature type="domain" description="ATP-dependent DNA ligase family profile" evidence="7">
    <location>
        <begin position="335"/>
        <end position="456"/>
    </location>
</feature>
<feature type="compositionally biased region" description="Basic and acidic residues" evidence="6">
    <location>
        <begin position="70"/>
        <end position="80"/>
    </location>
</feature>
<keyword evidence="4" id="KW-0227">DNA damage</keyword>
<evidence type="ECO:0000256" key="6">
    <source>
        <dbReference type="SAM" id="MobiDB-lite"/>
    </source>
</evidence>
<gene>
    <name evidence="8" type="ORF">CHS0354_018914</name>
</gene>
<keyword evidence="3" id="KW-0235">DNA replication</keyword>
<dbReference type="Pfam" id="PF10283">
    <property type="entry name" value="zf-CCHH"/>
    <property type="match status" value="2"/>
</dbReference>
<dbReference type="NCBIfam" id="NF006592">
    <property type="entry name" value="PRK09125.1"/>
    <property type="match status" value="1"/>
</dbReference>
<comment type="caution">
    <text evidence="8">The sequence shown here is derived from an EMBL/GenBank/DDBJ whole genome shotgun (WGS) entry which is preliminary data.</text>
</comment>
<dbReference type="InterPro" id="IPR012340">
    <property type="entry name" value="NA-bd_OB-fold"/>
</dbReference>
<dbReference type="GO" id="GO:0006281">
    <property type="term" value="P:DNA repair"/>
    <property type="evidence" value="ECO:0007669"/>
    <property type="project" value="UniProtKB-KW"/>
</dbReference>
<reference evidence="8" key="2">
    <citation type="journal article" date="2021" name="Genome Biol. Evol.">
        <title>Developing a high-quality reference genome for a parasitic bivalve with doubly uniparental inheritance (Bivalvia: Unionida).</title>
        <authorList>
            <person name="Smith C.H."/>
        </authorList>
    </citation>
    <scope>NUCLEOTIDE SEQUENCE</scope>
    <source>
        <strain evidence="8">CHS0354</strain>
        <tissue evidence="8">Mantle</tissue>
    </source>
</reference>
<dbReference type="Pfam" id="PF01068">
    <property type="entry name" value="DNA_ligase_A_M"/>
    <property type="match status" value="1"/>
</dbReference>
<dbReference type="InterPro" id="IPR016059">
    <property type="entry name" value="DNA_ligase_ATP-dep_CS"/>
</dbReference>
<accession>A0AAE0RN01</accession>
<evidence type="ECO:0000256" key="2">
    <source>
        <dbReference type="ARBA" id="ARBA00022598"/>
    </source>
</evidence>
<keyword evidence="2" id="KW-0436">Ligase</keyword>
<protein>
    <recommendedName>
        <fullName evidence="7">ATP-dependent DNA ligase family profile domain-containing protein</fullName>
    </recommendedName>
</protein>
<dbReference type="AlphaFoldDB" id="A0AAE0RN01"/>
<evidence type="ECO:0000313" key="8">
    <source>
        <dbReference type="EMBL" id="KAK3576366.1"/>
    </source>
</evidence>
<dbReference type="GO" id="GO:0006260">
    <property type="term" value="P:DNA replication"/>
    <property type="evidence" value="ECO:0007669"/>
    <property type="project" value="UniProtKB-KW"/>
</dbReference>
<dbReference type="CDD" id="cd07896">
    <property type="entry name" value="Adenylation_kDNA_ligase_like"/>
    <property type="match status" value="1"/>
</dbReference>
<dbReference type="EMBL" id="JAEAOA010001156">
    <property type="protein sequence ID" value="KAK3576366.1"/>
    <property type="molecule type" value="Genomic_DNA"/>
</dbReference>
<evidence type="ECO:0000256" key="1">
    <source>
        <dbReference type="ARBA" id="ARBA00001968"/>
    </source>
</evidence>
<evidence type="ECO:0000256" key="5">
    <source>
        <dbReference type="ARBA" id="ARBA00023204"/>
    </source>
</evidence>
<dbReference type="GO" id="GO:0005524">
    <property type="term" value="F:ATP binding"/>
    <property type="evidence" value="ECO:0007669"/>
    <property type="project" value="InterPro"/>
</dbReference>
<dbReference type="InterPro" id="IPR019406">
    <property type="entry name" value="APLF_PBZ"/>
</dbReference>
<evidence type="ECO:0000256" key="3">
    <source>
        <dbReference type="ARBA" id="ARBA00022705"/>
    </source>
</evidence>
<sequence length="514" mass="58370">MASSGTDTKEEPRTKCKYWDKCYRKDKNHLAQFLHPGNTSVEAEEEEKTPFKPSLRKTHDISINSDDGDDQLKKVNNDKMEVDEETSDEKNTDATAENDPKGDNCDSADGDNSRKIKCKYWNKCYRKDNTHKNTYIHPGDPEDADPGPSKPALVRRTSGRAKPENKLDDGEAVNIAGGFKLKRNGSTFQCSCFQWTKQIVPTKKRTCKHLQQYLGEDFENARLGIVAPPAKKKVEKAPAQHIHVSVLLAHKYVEGDIDPTGWWLSEKLDGVRAYWNGRCFYSRLGNAFIAPKWFTKDLPTDMCLDGELFGGRKQFQSTVSIVKTLDHQHWNKIKFHVFDIPSIEKEPFEKRMETIQEYFDKAKPQYAVFVEQSRCKGPKHLEEELKKVLDKGGEGLMIRKPKSQYEKTRSHTLLKIKKFYDAEARVIGYEPGKGMNTGLVGALKCVMACGKNFKVGSGLTQKDRRNPPKIGSIITYKFQELSNSGSPRFPTYVGVRIDMTKPKDAEVIANVSDD</sequence>
<keyword evidence="9" id="KW-1185">Reference proteome</keyword>
<dbReference type="PROSITE" id="PS50160">
    <property type="entry name" value="DNA_LIGASE_A3"/>
    <property type="match status" value="1"/>
</dbReference>
<evidence type="ECO:0000313" key="9">
    <source>
        <dbReference type="Proteomes" id="UP001195483"/>
    </source>
</evidence>
<dbReference type="InterPro" id="IPR050326">
    <property type="entry name" value="NAD_dep_DNA_ligaseB"/>
</dbReference>
<dbReference type="Gene3D" id="3.30.470.30">
    <property type="entry name" value="DNA ligase/mRNA capping enzyme"/>
    <property type="match status" value="1"/>
</dbReference>
<dbReference type="PROSITE" id="PS00333">
    <property type="entry name" value="DNA_LIGASE_A2"/>
    <property type="match status" value="1"/>
</dbReference>
<dbReference type="InterPro" id="IPR029319">
    <property type="entry name" value="DNA_ligase_OB"/>
</dbReference>
<name>A0AAE0RN01_9BIVA</name>
<dbReference type="Gene3D" id="2.40.50.140">
    <property type="entry name" value="Nucleic acid-binding proteins"/>
    <property type="match status" value="1"/>
</dbReference>
<dbReference type="GO" id="GO:0003910">
    <property type="term" value="F:DNA ligase (ATP) activity"/>
    <property type="evidence" value="ECO:0007669"/>
    <property type="project" value="InterPro"/>
</dbReference>
<reference evidence="8" key="1">
    <citation type="journal article" date="2021" name="Genome Biol. Evol.">
        <title>A High-Quality Reference Genome for a Parasitic Bivalve with Doubly Uniparental Inheritance (Bivalvia: Unionida).</title>
        <authorList>
            <person name="Smith C.H."/>
        </authorList>
    </citation>
    <scope>NUCLEOTIDE SEQUENCE</scope>
    <source>
        <strain evidence="8">CHS0354</strain>
    </source>
</reference>
<evidence type="ECO:0000259" key="7">
    <source>
        <dbReference type="PROSITE" id="PS50160"/>
    </source>
</evidence>
<evidence type="ECO:0000256" key="4">
    <source>
        <dbReference type="ARBA" id="ARBA00022763"/>
    </source>
</evidence>